<name>A0A0S6W4P2_9BACT</name>
<dbReference type="SUPFAM" id="SSF56762">
    <property type="entry name" value="HydB/Nqo4-like"/>
    <property type="match status" value="1"/>
</dbReference>
<dbReference type="EMBL" id="DF820459">
    <property type="protein sequence ID" value="GAK53194.1"/>
    <property type="molecule type" value="Genomic_DNA"/>
</dbReference>
<protein>
    <submittedName>
        <fullName evidence="5">Formate hydrogenlyase subunit 5</fullName>
    </submittedName>
</protein>
<keyword evidence="6" id="KW-1185">Reference proteome</keyword>
<dbReference type="GO" id="GO:0008137">
    <property type="term" value="F:NADH dehydrogenase (ubiquinone) activity"/>
    <property type="evidence" value="ECO:0007669"/>
    <property type="project" value="InterPro"/>
</dbReference>
<dbReference type="PANTHER" id="PTHR43485">
    <property type="entry name" value="HYDROGENASE-4 COMPONENT G"/>
    <property type="match status" value="1"/>
</dbReference>
<sequence length="521" mass="58144">MKRFSHIVQEYFPSETGRDGKNHDYYLPVKSDEACQRAAMLLAEQKATLIALFCVEAFQPDASFTLFYAFELPDTPDVLILQQGLQQERAASIAQWFPIATLHERDIRDGFGIEFEGAFDTRRLFLHEMYPNDFHPLRKSFINQPMDLTGQIHDHYEFKEFEGEGVYQIPVGPVHAGIIEPGHFRFSVIGEQVFNLEIRHWYKHRGLEKLMEGKTPADALKLAEAISGDETVANALACCQAFEAMSDIAVPERGKALRTIFAEMERMYALLGDVAGMPVDVAFPVGASAFFILREELLRRNEQLAGSRFMKGALSLGGVARDVADGELQQLSGYLATFVPRLRAAEKDTVAHSVVYDRFETTGVVKSELATPLNFSGPIIRAAGVKLDTRVNHPYNNYAELMRDIPTQPDGDVLCRFRQKVGEIAASAEMIQRQISRMPGGSVCADTTDIRDGHALALVESARGQNVHWVFVQDGAVSRYKVKTASFCNWLAMEHATPGNIVPDFPLINKSMNLSYAGNDL</sequence>
<feature type="domain" description="NADH-quinone oxidoreductase subunit D" evidence="4">
    <location>
        <begin position="290"/>
        <end position="449"/>
    </location>
</feature>
<dbReference type="SUPFAM" id="SSF143243">
    <property type="entry name" value="Nqo5-like"/>
    <property type="match status" value="1"/>
</dbReference>
<dbReference type="AlphaFoldDB" id="A0A0S6W4P2"/>
<keyword evidence="1" id="KW-0560">Oxidoreductase</keyword>
<dbReference type="Pfam" id="PF00346">
    <property type="entry name" value="Complex1_49kDa"/>
    <property type="match status" value="1"/>
</dbReference>
<gene>
    <name evidence="5" type="ORF">U14_04455</name>
</gene>
<evidence type="ECO:0000259" key="3">
    <source>
        <dbReference type="Pfam" id="PF00329"/>
    </source>
</evidence>
<evidence type="ECO:0000259" key="4">
    <source>
        <dbReference type="Pfam" id="PF00346"/>
    </source>
</evidence>
<dbReference type="PANTHER" id="PTHR43485:SF1">
    <property type="entry name" value="FORMATE HYDROGENLYASE SUBUNIT 5-RELATED"/>
    <property type="match status" value="1"/>
</dbReference>
<dbReference type="HOGENOM" id="CLU_015134_3_1_0"/>
<dbReference type="Pfam" id="PF00329">
    <property type="entry name" value="Complex1_30kDa"/>
    <property type="match status" value="1"/>
</dbReference>
<dbReference type="Gene3D" id="1.10.645.10">
    <property type="entry name" value="Cytochrome-c3 Hydrogenase, chain B"/>
    <property type="match status" value="1"/>
</dbReference>
<feature type="domain" description="NADH:ubiquinone oxidoreductase 30kDa subunit" evidence="3">
    <location>
        <begin position="35"/>
        <end position="141"/>
    </location>
</feature>
<dbReference type="InterPro" id="IPR029014">
    <property type="entry name" value="NiFe-Hase_large"/>
</dbReference>
<dbReference type="Gene3D" id="3.30.460.80">
    <property type="entry name" value="NADH:ubiquinone oxidoreductase, 30kDa subunit"/>
    <property type="match status" value="1"/>
</dbReference>
<evidence type="ECO:0000313" key="5">
    <source>
        <dbReference type="EMBL" id="GAK53194.1"/>
    </source>
</evidence>
<evidence type="ECO:0000256" key="2">
    <source>
        <dbReference type="ARBA" id="ARBA00023027"/>
    </source>
</evidence>
<dbReference type="Proteomes" id="UP000030700">
    <property type="component" value="Unassembled WGS sequence"/>
</dbReference>
<dbReference type="GO" id="GO:0016651">
    <property type="term" value="F:oxidoreductase activity, acting on NAD(P)H"/>
    <property type="evidence" value="ECO:0007669"/>
    <property type="project" value="InterPro"/>
</dbReference>
<dbReference type="InterPro" id="IPR052197">
    <property type="entry name" value="ComplexI_49kDa-like"/>
</dbReference>
<accession>A0A0S6W4P2</accession>
<dbReference type="InterPro" id="IPR037232">
    <property type="entry name" value="NADH_quin_OxRdtase_su_C/D-like"/>
</dbReference>
<evidence type="ECO:0000313" key="6">
    <source>
        <dbReference type="Proteomes" id="UP000030700"/>
    </source>
</evidence>
<dbReference type="InterPro" id="IPR001135">
    <property type="entry name" value="NADH_Q_OxRdtase_suD"/>
</dbReference>
<evidence type="ECO:0000256" key="1">
    <source>
        <dbReference type="ARBA" id="ARBA00023002"/>
    </source>
</evidence>
<dbReference type="InterPro" id="IPR001268">
    <property type="entry name" value="NADH_UbQ_OxRdtase_30kDa_su"/>
</dbReference>
<dbReference type="GO" id="GO:0048038">
    <property type="term" value="F:quinone binding"/>
    <property type="evidence" value="ECO:0007669"/>
    <property type="project" value="InterPro"/>
</dbReference>
<organism evidence="5">
    <name type="scientific">Candidatus Moduliflexus flocculans</name>
    <dbReference type="NCBI Taxonomy" id="1499966"/>
    <lineage>
        <taxon>Bacteria</taxon>
        <taxon>Candidatus Moduliflexota</taxon>
        <taxon>Candidatus Moduliflexia</taxon>
        <taxon>Candidatus Moduliflexales</taxon>
        <taxon>Candidatus Moduliflexaceae</taxon>
    </lineage>
</organism>
<proteinExistence type="predicted"/>
<dbReference type="GO" id="GO:0051287">
    <property type="term" value="F:NAD binding"/>
    <property type="evidence" value="ECO:0007669"/>
    <property type="project" value="InterPro"/>
</dbReference>
<reference evidence="5" key="1">
    <citation type="journal article" date="2015" name="PeerJ">
        <title>First genomic representation of candidate bacterial phylum KSB3 points to enhanced environmental sensing as a trigger of wastewater bulking.</title>
        <authorList>
            <person name="Sekiguchi Y."/>
            <person name="Ohashi A."/>
            <person name="Parks D.H."/>
            <person name="Yamauchi T."/>
            <person name="Tyson G.W."/>
            <person name="Hugenholtz P."/>
        </authorList>
    </citation>
    <scope>NUCLEOTIDE SEQUENCE [LARGE SCALE GENOMIC DNA]</scope>
</reference>
<dbReference type="GO" id="GO:0016829">
    <property type="term" value="F:lyase activity"/>
    <property type="evidence" value="ECO:0007669"/>
    <property type="project" value="UniProtKB-KW"/>
</dbReference>
<keyword evidence="2" id="KW-0520">NAD</keyword>
<keyword evidence="5" id="KW-0456">Lyase</keyword>
<dbReference type="STRING" id="1499966.U14_04455"/>